<dbReference type="SUPFAM" id="SSF103473">
    <property type="entry name" value="MFS general substrate transporter"/>
    <property type="match status" value="1"/>
</dbReference>
<evidence type="ECO:0000256" key="3">
    <source>
        <dbReference type="ARBA" id="ARBA00022989"/>
    </source>
</evidence>
<feature type="transmembrane region" description="Helical" evidence="7">
    <location>
        <begin position="314"/>
        <end position="337"/>
    </location>
</feature>
<feature type="transmembrane region" description="Helical" evidence="7">
    <location>
        <begin position="28"/>
        <end position="45"/>
    </location>
</feature>
<sequence length="565" mass="57046">MSTHQPPQAAAAAPAGGEGAPDARQLRAVLTAVSIALMAVIASVSGLNVAQTHMAVEWGASQTTVLWIINVYTLALAALLLPLGAVGDRLGRKPILITGLVVFGAASVVAGLAPSAAVMIGARAAAGVSAAVIMPITLAVITSTFPEEQRGKAIGVWTGVAGGGGILGMFLSALLVDVTDWRWLFALPVVLVVIALAMTLTSVPDSRERAAHSFDTPGALVSALAVAGLIFALQEGPERGWTAPLTLTGLAAGALAALTFIAWELHRRDASLLDVRLFRERGLAGGSVTLLVVFGVQVGIAVVLFPFFQAVLGWSGLLSTAAMMPMAVMMMTASALAPKLAAAVGARSTMTAGVALAALGLALMALFVSVDGGYLSVLPGMLAMGTGMGLSMTPSTEAITRSLPRAKQGVASALNDVTREFGTALGVALLGALLAGGYRGAIDGRLDGIPPGAADTAREGIANAVEVAPSTGSHAQDLVQAAQQSFVDGWQQAMAVGAAVMTALLLYVALRGPENTAPLRPGAEAAAPETGVPENVALETGALETGVPETGALEDVAARRGDDHH</sequence>
<feature type="transmembrane region" description="Helical" evidence="7">
    <location>
        <begin position="65"/>
        <end position="83"/>
    </location>
</feature>
<feature type="transmembrane region" description="Helical" evidence="7">
    <location>
        <begin position="349"/>
        <end position="368"/>
    </location>
</feature>
<reference evidence="9 10" key="1">
    <citation type="submission" date="2024-01" db="EMBL/GenBank/DDBJ databases">
        <title>Genome mining of biosynthetic gene clusters to explore secondary metabolites of Streptomyces sp.</title>
        <authorList>
            <person name="Baig A."/>
            <person name="Ajitkumar Shintre N."/>
            <person name="Kumar H."/>
            <person name="Anbarasu A."/>
            <person name="Ramaiah S."/>
        </authorList>
    </citation>
    <scope>NUCLEOTIDE SEQUENCE [LARGE SCALE GENOMIC DNA]</scope>
    <source>
        <strain evidence="9 10">A57</strain>
    </source>
</reference>
<dbReference type="InterPro" id="IPR036259">
    <property type="entry name" value="MFS_trans_sf"/>
</dbReference>
<feature type="transmembrane region" description="Helical" evidence="7">
    <location>
        <begin position="181"/>
        <end position="202"/>
    </location>
</feature>
<name>A0ABV5EDY3_9ACTN</name>
<proteinExistence type="predicted"/>
<evidence type="ECO:0000313" key="10">
    <source>
        <dbReference type="Proteomes" id="UP001585080"/>
    </source>
</evidence>
<keyword evidence="2 7" id="KW-0812">Transmembrane</keyword>
<evidence type="ECO:0000259" key="8">
    <source>
        <dbReference type="PROSITE" id="PS50850"/>
    </source>
</evidence>
<comment type="caution">
    <text evidence="9">The sequence shown here is derived from an EMBL/GenBank/DDBJ whole genome shotgun (WGS) entry which is preliminary data.</text>
</comment>
<dbReference type="RefSeq" id="WP_376733575.1">
    <property type="nucleotide sequence ID" value="NZ_JAYMRP010000016.1"/>
</dbReference>
<feature type="domain" description="Major facilitator superfamily (MFS) profile" evidence="8">
    <location>
        <begin position="29"/>
        <end position="516"/>
    </location>
</feature>
<keyword evidence="4 7" id="KW-0472">Membrane</keyword>
<feature type="region of interest" description="Disordered" evidence="6">
    <location>
        <begin position="543"/>
        <end position="565"/>
    </location>
</feature>
<dbReference type="Pfam" id="PF07690">
    <property type="entry name" value="MFS_1"/>
    <property type="match status" value="1"/>
</dbReference>
<keyword evidence="10" id="KW-1185">Reference proteome</keyword>
<comment type="subcellular location">
    <subcellularLocation>
        <location evidence="1">Cell membrane</location>
        <topology evidence="1">Multi-pass membrane protein</topology>
    </subcellularLocation>
</comment>
<gene>
    <name evidence="9" type="ORF">VSS16_19505</name>
</gene>
<accession>A0ABV5EDY3</accession>
<feature type="transmembrane region" description="Helical" evidence="7">
    <location>
        <begin position="153"/>
        <end position="175"/>
    </location>
</feature>
<keyword evidence="5" id="KW-0046">Antibiotic resistance</keyword>
<evidence type="ECO:0000256" key="7">
    <source>
        <dbReference type="SAM" id="Phobius"/>
    </source>
</evidence>
<evidence type="ECO:0000256" key="5">
    <source>
        <dbReference type="ARBA" id="ARBA00023251"/>
    </source>
</evidence>
<evidence type="ECO:0000256" key="4">
    <source>
        <dbReference type="ARBA" id="ARBA00023136"/>
    </source>
</evidence>
<feature type="transmembrane region" description="Helical" evidence="7">
    <location>
        <begin position="245"/>
        <end position="263"/>
    </location>
</feature>
<dbReference type="Gene3D" id="1.20.1720.10">
    <property type="entry name" value="Multidrug resistance protein D"/>
    <property type="match status" value="1"/>
</dbReference>
<dbReference type="PROSITE" id="PS50850">
    <property type="entry name" value="MFS"/>
    <property type="match status" value="1"/>
</dbReference>
<feature type="transmembrane region" description="Helical" evidence="7">
    <location>
        <begin position="95"/>
        <end position="114"/>
    </location>
</feature>
<dbReference type="PANTHER" id="PTHR42718:SF42">
    <property type="entry name" value="EXPORT PROTEIN"/>
    <property type="match status" value="1"/>
</dbReference>
<feature type="transmembrane region" description="Helical" evidence="7">
    <location>
        <begin position="283"/>
        <end position="308"/>
    </location>
</feature>
<organism evidence="9 10">
    <name type="scientific">Streptomyces broussonetiae</name>
    <dbReference type="NCBI Taxonomy" id="2686304"/>
    <lineage>
        <taxon>Bacteria</taxon>
        <taxon>Bacillati</taxon>
        <taxon>Actinomycetota</taxon>
        <taxon>Actinomycetes</taxon>
        <taxon>Kitasatosporales</taxon>
        <taxon>Streptomycetaceae</taxon>
        <taxon>Streptomyces</taxon>
    </lineage>
</organism>
<dbReference type="Gene3D" id="1.20.1250.20">
    <property type="entry name" value="MFS general substrate transporter like domains"/>
    <property type="match status" value="1"/>
</dbReference>
<evidence type="ECO:0000256" key="1">
    <source>
        <dbReference type="ARBA" id="ARBA00004651"/>
    </source>
</evidence>
<feature type="transmembrane region" description="Helical" evidence="7">
    <location>
        <begin position="214"/>
        <end position="233"/>
    </location>
</feature>
<dbReference type="InterPro" id="IPR020846">
    <property type="entry name" value="MFS_dom"/>
</dbReference>
<evidence type="ECO:0000313" key="9">
    <source>
        <dbReference type="EMBL" id="MFB8774888.1"/>
    </source>
</evidence>
<evidence type="ECO:0000256" key="2">
    <source>
        <dbReference type="ARBA" id="ARBA00022692"/>
    </source>
</evidence>
<protein>
    <submittedName>
        <fullName evidence="9">MFS transporter</fullName>
    </submittedName>
</protein>
<evidence type="ECO:0000256" key="6">
    <source>
        <dbReference type="SAM" id="MobiDB-lite"/>
    </source>
</evidence>
<feature type="compositionally biased region" description="Basic and acidic residues" evidence="6">
    <location>
        <begin position="556"/>
        <end position="565"/>
    </location>
</feature>
<dbReference type="PANTHER" id="PTHR42718">
    <property type="entry name" value="MAJOR FACILITATOR SUPERFAMILY MULTIDRUG TRANSPORTER MFSC"/>
    <property type="match status" value="1"/>
</dbReference>
<keyword evidence="3 7" id="KW-1133">Transmembrane helix</keyword>
<feature type="transmembrane region" description="Helical" evidence="7">
    <location>
        <begin position="120"/>
        <end position="141"/>
    </location>
</feature>
<dbReference type="EMBL" id="JAYMRP010000016">
    <property type="protein sequence ID" value="MFB8774888.1"/>
    <property type="molecule type" value="Genomic_DNA"/>
</dbReference>
<dbReference type="InterPro" id="IPR011701">
    <property type="entry name" value="MFS"/>
</dbReference>
<dbReference type="CDD" id="cd17321">
    <property type="entry name" value="MFS_MMR_MDR_like"/>
    <property type="match status" value="1"/>
</dbReference>
<dbReference type="Proteomes" id="UP001585080">
    <property type="component" value="Unassembled WGS sequence"/>
</dbReference>